<evidence type="ECO:0000313" key="6">
    <source>
        <dbReference type="EMBL" id="KAG9441406.1"/>
    </source>
</evidence>
<evidence type="ECO:0000259" key="5">
    <source>
        <dbReference type="Pfam" id="PF01095"/>
    </source>
</evidence>
<dbReference type="GO" id="GO:0042545">
    <property type="term" value="P:cell wall modification"/>
    <property type="evidence" value="ECO:0007669"/>
    <property type="project" value="InterPro"/>
</dbReference>
<feature type="domain" description="Pectinesterase catalytic" evidence="5">
    <location>
        <begin position="52"/>
        <end position="329"/>
    </location>
</feature>
<organism evidence="6 7">
    <name type="scientific">Aristolochia fimbriata</name>
    <name type="common">White veined hardy Dutchman's pipe vine</name>
    <dbReference type="NCBI Taxonomy" id="158543"/>
    <lineage>
        <taxon>Eukaryota</taxon>
        <taxon>Viridiplantae</taxon>
        <taxon>Streptophyta</taxon>
        <taxon>Embryophyta</taxon>
        <taxon>Tracheophyta</taxon>
        <taxon>Spermatophyta</taxon>
        <taxon>Magnoliopsida</taxon>
        <taxon>Magnoliidae</taxon>
        <taxon>Piperales</taxon>
        <taxon>Aristolochiaceae</taxon>
        <taxon>Aristolochia</taxon>
    </lineage>
</organism>
<keyword evidence="4" id="KW-0472">Membrane</keyword>
<dbReference type="AlphaFoldDB" id="A0AAV7E0Q2"/>
<name>A0AAV7E0Q2_ARIFI</name>
<dbReference type="PANTHER" id="PTHR31707">
    <property type="entry name" value="PECTINESTERASE"/>
    <property type="match status" value="1"/>
</dbReference>
<keyword evidence="2" id="KW-0378">Hydrolase</keyword>
<evidence type="ECO:0000256" key="2">
    <source>
        <dbReference type="ARBA" id="ARBA00022801"/>
    </source>
</evidence>
<evidence type="ECO:0000256" key="3">
    <source>
        <dbReference type="ARBA" id="ARBA00023085"/>
    </source>
</evidence>
<evidence type="ECO:0000256" key="1">
    <source>
        <dbReference type="ARBA" id="ARBA00005184"/>
    </source>
</evidence>
<dbReference type="Proteomes" id="UP000825729">
    <property type="component" value="Unassembled WGS sequence"/>
</dbReference>
<dbReference type="Pfam" id="PF01095">
    <property type="entry name" value="Pectinesterase"/>
    <property type="match status" value="1"/>
</dbReference>
<sequence length="340" mass="35956">MPSITNISRETIHNVGIVIAAITIVVNVVVLTLTLTVLRPRLYPGPKIRPSVVVALDGSGDFTTVSAAVAAAPSHSHKYFGFVIRPGVYHEQVRIPAEKTRLAFLGSGIGVTIIYSNRSWPQYSSEATAALHIDGDGFVAKDTSFENTGDPATGYTMALTNEAKKTAFFHCSFKGYSGVVKAGRGSQFYGNSNIYGAVDVVWGTAAAVFQKCAVHVEKPFSGMGAVAFQQRSAPIFNGGFVFHGCSVAAAPGSQVFLGRPGGAYSLVVVMESYLLSPTAGWLPESASLPPKTLYLGGYKNGGPGVEPGKRNMTTAEAAQFTVASFIDGDKWLPDTSLEYV</sequence>
<dbReference type="SUPFAM" id="SSF51126">
    <property type="entry name" value="Pectin lyase-like"/>
    <property type="match status" value="1"/>
</dbReference>
<comment type="caution">
    <text evidence="6">The sequence shown here is derived from an EMBL/GenBank/DDBJ whole genome shotgun (WGS) entry which is preliminary data.</text>
</comment>
<feature type="transmembrane region" description="Helical" evidence="4">
    <location>
        <begin position="12"/>
        <end position="38"/>
    </location>
</feature>
<keyword evidence="4" id="KW-1133">Transmembrane helix</keyword>
<evidence type="ECO:0000313" key="7">
    <source>
        <dbReference type="Proteomes" id="UP000825729"/>
    </source>
</evidence>
<gene>
    <name evidence="6" type="ORF">H6P81_017260</name>
</gene>
<reference evidence="6 7" key="1">
    <citation type="submission" date="2021-07" db="EMBL/GenBank/DDBJ databases">
        <title>The Aristolochia fimbriata genome: insights into angiosperm evolution, floral development and chemical biosynthesis.</title>
        <authorList>
            <person name="Jiao Y."/>
        </authorList>
    </citation>
    <scope>NUCLEOTIDE SEQUENCE [LARGE SCALE GENOMIC DNA]</scope>
    <source>
        <strain evidence="6">IBCAS-2021</strain>
        <tissue evidence="6">Leaf</tissue>
    </source>
</reference>
<dbReference type="GO" id="GO:0030599">
    <property type="term" value="F:pectinesterase activity"/>
    <property type="evidence" value="ECO:0007669"/>
    <property type="project" value="InterPro"/>
</dbReference>
<comment type="pathway">
    <text evidence="1">Glycan metabolism; pectin degradation; 2-dehydro-3-deoxy-D-gluconate from pectin: step 1/5.</text>
</comment>
<keyword evidence="4" id="KW-0812">Transmembrane</keyword>
<protein>
    <recommendedName>
        <fullName evidence="5">Pectinesterase catalytic domain-containing protein</fullName>
    </recommendedName>
</protein>
<dbReference type="InterPro" id="IPR012334">
    <property type="entry name" value="Pectin_lyas_fold"/>
</dbReference>
<dbReference type="EMBL" id="JAINDJ010000007">
    <property type="protein sequence ID" value="KAG9441406.1"/>
    <property type="molecule type" value="Genomic_DNA"/>
</dbReference>
<evidence type="ECO:0000256" key="4">
    <source>
        <dbReference type="SAM" id="Phobius"/>
    </source>
</evidence>
<dbReference type="InterPro" id="IPR011050">
    <property type="entry name" value="Pectin_lyase_fold/virulence"/>
</dbReference>
<keyword evidence="7" id="KW-1185">Reference proteome</keyword>
<keyword evidence="3" id="KW-0063">Aspartyl esterase</keyword>
<dbReference type="InterPro" id="IPR000070">
    <property type="entry name" value="Pectinesterase_cat"/>
</dbReference>
<proteinExistence type="predicted"/>
<dbReference type="Gene3D" id="2.160.20.10">
    <property type="entry name" value="Single-stranded right-handed beta-helix, Pectin lyase-like"/>
    <property type="match status" value="1"/>
</dbReference>
<accession>A0AAV7E0Q2</accession>